<dbReference type="EMBL" id="JAEACU010000007">
    <property type="protein sequence ID" value="KAH7522309.1"/>
    <property type="molecule type" value="Genomic_DNA"/>
</dbReference>
<dbReference type="GO" id="GO:0009535">
    <property type="term" value="C:chloroplast thylakoid membrane"/>
    <property type="evidence" value="ECO:0007669"/>
    <property type="project" value="TreeGrafter"/>
</dbReference>
<dbReference type="AlphaFoldDB" id="A0A978V4M6"/>
<name>A0A978V4M6_ZIZJJ</name>
<gene>
    <name evidence="2" type="ORF">FEM48_Zijuj07G0124700</name>
</gene>
<dbReference type="InterPro" id="IPR055330">
    <property type="entry name" value="SECE1-like"/>
</dbReference>
<feature type="region of interest" description="Disordered" evidence="1">
    <location>
        <begin position="123"/>
        <end position="147"/>
    </location>
</feature>
<comment type="caution">
    <text evidence="2">The sequence shown here is derived from an EMBL/GenBank/DDBJ whole genome shotgun (WGS) entry which is preliminary data.</text>
</comment>
<evidence type="ECO:0008006" key="4">
    <source>
        <dbReference type="Google" id="ProtNLM"/>
    </source>
</evidence>
<protein>
    <recommendedName>
        <fullName evidence="4">Preprotein translocase subunit SECE1</fullName>
    </recommendedName>
</protein>
<sequence>MEQIEDTNELGSKVRSKPTQPNEFAKLPKPVRLEPGTKAFADSHAHSKDQPNNIIHPLLSFMALPMSVQLPVTPQPPAFSGSGHPTSCSVRLKPLFVICNLVAKPMAISSKRRRKQLLFAIEENRGNSESDQQSAEKEPEPDSQPAVVELSELGSEIKKAMEEKKAEKEGDFLSGVAEEVREIEWPVFGKVLGTTGVVISVIAGSSVVLLTVNAVLAELSDRFFDGRGVQDFFG</sequence>
<dbReference type="Proteomes" id="UP000813462">
    <property type="component" value="Unassembled WGS sequence"/>
</dbReference>
<evidence type="ECO:0000313" key="2">
    <source>
        <dbReference type="EMBL" id="KAH7522309.1"/>
    </source>
</evidence>
<dbReference type="PANTHER" id="PTHR37240:SF1">
    <property type="entry name" value="PREPROTEIN TRANSLOCASE SUBUNIT SECE1"/>
    <property type="match status" value="1"/>
</dbReference>
<feature type="compositionally biased region" description="Basic and acidic residues" evidence="1">
    <location>
        <begin position="123"/>
        <end position="140"/>
    </location>
</feature>
<dbReference type="PANTHER" id="PTHR37240">
    <property type="entry name" value="PREPROTEIN TRANSLOCASE SUBUNIT SECE1"/>
    <property type="match status" value="1"/>
</dbReference>
<evidence type="ECO:0000256" key="1">
    <source>
        <dbReference type="SAM" id="MobiDB-lite"/>
    </source>
</evidence>
<evidence type="ECO:0000313" key="3">
    <source>
        <dbReference type="Proteomes" id="UP000813462"/>
    </source>
</evidence>
<dbReference type="Gene3D" id="1.20.5.1030">
    <property type="entry name" value="Preprotein translocase secy subunit"/>
    <property type="match status" value="1"/>
</dbReference>
<organism evidence="2 3">
    <name type="scientific">Ziziphus jujuba var. spinosa</name>
    <dbReference type="NCBI Taxonomy" id="714518"/>
    <lineage>
        <taxon>Eukaryota</taxon>
        <taxon>Viridiplantae</taxon>
        <taxon>Streptophyta</taxon>
        <taxon>Embryophyta</taxon>
        <taxon>Tracheophyta</taxon>
        <taxon>Spermatophyta</taxon>
        <taxon>Magnoliopsida</taxon>
        <taxon>eudicotyledons</taxon>
        <taxon>Gunneridae</taxon>
        <taxon>Pentapetalae</taxon>
        <taxon>rosids</taxon>
        <taxon>fabids</taxon>
        <taxon>Rosales</taxon>
        <taxon>Rhamnaceae</taxon>
        <taxon>Paliureae</taxon>
        <taxon>Ziziphus</taxon>
    </lineage>
</organism>
<proteinExistence type="predicted"/>
<reference evidence="2" key="1">
    <citation type="journal article" date="2021" name="Front. Plant Sci.">
        <title>Chromosome-Scale Genome Assembly for Chinese Sour Jujube and Insights Into Its Genome Evolution and Domestication Signature.</title>
        <authorList>
            <person name="Shen L.-Y."/>
            <person name="Luo H."/>
            <person name="Wang X.-L."/>
            <person name="Wang X.-M."/>
            <person name="Qiu X.-J."/>
            <person name="Liu H."/>
            <person name="Zhou S.-S."/>
            <person name="Jia K.-H."/>
            <person name="Nie S."/>
            <person name="Bao Y.-T."/>
            <person name="Zhang R.-G."/>
            <person name="Yun Q.-Z."/>
            <person name="Chai Y.-H."/>
            <person name="Lu J.-Y."/>
            <person name="Li Y."/>
            <person name="Zhao S.-W."/>
            <person name="Mao J.-F."/>
            <person name="Jia S.-G."/>
            <person name="Mao Y.-M."/>
        </authorList>
    </citation>
    <scope>NUCLEOTIDE SEQUENCE</scope>
    <source>
        <strain evidence="2">AT0</strain>
        <tissue evidence="2">Leaf</tissue>
    </source>
</reference>
<accession>A0A978V4M6</accession>
<feature type="region of interest" description="Disordered" evidence="1">
    <location>
        <begin position="1"/>
        <end position="37"/>
    </location>
</feature>
<dbReference type="InterPro" id="IPR038379">
    <property type="entry name" value="SecE_sf"/>
</dbReference>